<dbReference type="Pfam" id="PF17176">
    <property type="entry name" value="tRNA_bind_3"/>
    <property type="match status" value="1"/>
</dbReference>
<dbReference type="SUPFAM" id="SSF52540">
    <property type="entry name" value="P-loop containing nucleoside triphosphate hydrolases"/>
    <property type="match status" value="1"/>
</dbReference>
<keyword evidence="5 9" id="KW-0547">Nucleotide-binding</keyword>
<evidence type="ECO:0000256" key="3">
    <source>
        <dbReference type="ARBA" id="ARBA00022679"/>
    </source>
</evidence>
<dbReference type="HAMAP" id="MF_01886">
    <property type="entry name" value="tRNA_acetyltr_TmcA"/>
    <property type="match status" value="1"/>
</dbReference>
<dbReference type="Proteomes" id="UP000886674">
    <property type="component" value="Unassembled WGS sequence"/>
</dbReference>
<evidence type="ECO:0000256" key="4">
    <source>
        <dbReference type="ARBA" id="ARBA00022694"/>
    </source>
</evidence>
<dbReference type="InterPro" id="IPR038321">
    <property type="entry name" value="TmcA_C_sf"/>
</dbReference>
<comment type="caution">
    <text evidence="11">The sequence shown here is derived from an EMBL/GenBank/DDBJ whole genome shotgun (WGS) entry which is preliminary data.</text>
</comment>
<feature type="binding site" evidence="9">
    <location>
        <position position="538"/>
    </location>
    <ligand>
        <name>acetyl-CoA</name>
        <dbReference type="ChEBI" id="CHEBI:57288"/>
    </ligand>
</feature>
<dbReference type="GO" id="GO:0005737">
    <property type="term" value="C:cytoplasm"/>
    <property type="evidence" value="ECO:0007669"/>
    <property type="project" value="UniProtKB-SubCell"/>
</dbReference>
<dbReference type="EMBL" id="JAEPCR010000002">
    <property type="protein sequence ID" value="MCG7976756.1"/>
    <property type="molecule type" value="Genomic_DNA"/>
</dbReference>
<dbReference type="GO" id="GO:0005524">
    <property type="term" value="F:ATP binding"/>
    <property type="evidence" value="ECO:0007669"/>
    <property type="project" value="UniProtKB-UniRule"/>
</dbReference>
<comment type="catalytic activity">
    <reaction evidence="9">
        <text>cytidine(34) in elongator tRNA(Met) + acetyl-CoA + ATP + H2O = N(4)-acetylcytidine(34) in elongator tRNA(Met) + ADP + phosphate + CoA + H(+)</text>
        <dbReference type="Rhea" id="RHEA:43788"/>
        <dbReference type="Rhea" id="RHEA-COMP:10693"/>
        <dbReference type="Rhea" id="RHEA-COMP:10694"/>
        <dbReference type="ChEBI" id="CHEBI:15377"/>
        <dbReference type="ChEBI" id="CHEBI:15378"/>
        <dbReference type="ChEBI" id="CHEBI:30616"/>
        <dbReference type="ChEBI" id="CHEBI:43474"/>
        <dbReference type="ChEBI" id="CHEBI:57287"/>
        <dbReference type="ChEBI" id="CHEBI:57288"/>
        <dbReference type="ChEBI" id="CHEBI:74900"/>
        <dbReference type="ChEBI" id="CHEBI:82748"/>
        <dbReference type="ChEBI" id="CHEBI:456216"/>
        <dbReference type="EC" id="2.3.1.193"/>
    </reaction>
</comment>
<keyword evidence="1 9" id="KW-0963">Cytoplasm</keyword>
<evidence type="ECO:0000256" key="9">
    <source>
        <dbReference type="HAMAP-Rule" id="MF_01886"/>
    </source>
</evidence>
<comment type="similarity">
    <text evidence="9">Belongs to the TmcA family.</text>
</comment>
<keyword evidence="7 9" id="KW-0694">RNA-binding</keyword>
<evidence type="ECO:0000256" key="2">
    <source>
        <dbReference type="ARBA" id="ARBA00022555"/>
    </source>
</evidence>
<evidence type="ECO:0000259" key="10">
    <source>
        <dbReference type="PROSITE" id="PS51186"/>
    </source>
</evidence>
<dbReference type="Pfam" id="PF08351">
    <property type="entry name" value="TmcA_N"/>
    <property type="match status" value="1"/>
</dbReference>
<dbReference type="InterPro" id="IPR013562">
    <property type="entry name" value="TmcA/NAT10_N"/>
</dbReference>
<dbReference type="Gene3D" id="1.20.120.890">
    <property type="entry name" value="tRNA(Met) cytidine acetyltransferase, tail domain"/>
    <property type="match status" value="1"/>
</dbReference>
<reference evidence="11" key="1">
    <citation type="journal article" date="2021" name="Proc. Natl. Acad. Sci. U.S.A.">
        <title>Global biogeography of chemosynthetic symbionts reveals both localized and globally distributed symbiont groups. .</title>
        <authorList>
            <person name="Osvatic J.T."/>
            <person name="Wilkins L.G.E."/>
            <person name="Leibrecht L."/>
            <person name="Leray M."/>
            <person name="Zauner S."/>
            <person name="Polzin J."/>
            <person name="Camacho Y."/>
            <person name="Gros O."/>
            <person name="van Gils J.A."/>
            <person name="Eisen J.A."/>
            <person name="Petersen J.M."/>
            <person name="Yuen B."/>
        </authorList>
    </citation>
    <scope>NUCLEOTIDE SEQUENCE</scope>
    <source>
        <strain evidence="11">MAGclacostrist055</strain>
    </source>
</reference>
<feature type="domain" description="N-acetyltransferase" evidence="10">
    <location>
        <begin position="385"/>
        <end position="573"/>
    </location>
</feature>
<evidence type="ECO:0000256" key="8">
    <source>
        <dbReference type="ARBA" id="ARBA00023315"/>
    </source>
</evidence>
<sequence>MLQQLRANASQRRHRALLVIAGDPAWCKNRAMAALHQLKIADSIWIGDANTDEIATLNNDQALAQLGRECEVLIYNAHSGFDPDAFGALSGTLRGGGLLLLLTPPLSEWHTHPDPVAERIRVAGFDKADLTGRFLQRIANILQSDPDALIITPEATPSAPVNPEAFPPQIPLFNHPQCRTRDQLQAVDAIIRVVKGHRKRPLVLTSDRGRGKSSALGIAAARLIGEGYRDILVTAPRQAAVSSLFEQAINALPEAKSSPFSIDDEGFSIRFHAPDHLLSNPQRADLLLVDEAAAIPTKLLEGLLAHYPRVVFATTVHGYEGTGLGFNIRFKGHLDRHTPQWREVILTEPIRWSRNDPLEALVFRLLALDASPAPDNEVADVSLQEVIVEYPTQQQLLENEGDLNQLFGLLVIAHYRTTPLDLRHLLDGPNLRIALLRHRGFIVAVALLAAEGGFDEAMTERIWSGRRRPRGHLLAQSLSAHLGLPLAATLKGMRIMRIAVHPTVQNRGLGRLLVDSVRHEAEKTGFDYLGTSFGATPELIGFWLRCGLQAVRIGLRTGASSSNQSVMFLQPLSPHGVKMATEARQRFARQLPTLLGDSLAHLSSSLAAPLLENIEHPPTTTLDFQDWLDLLAFAFARRGYDLSLHAIQVITLAALADGILNDADAELLIKRVLQKQSWQVCASALKLTGRGATVQHIRQVVGRLVFHYAGKEIRERASRMQADNKGSAR</sequence>
<dbReference type="GO" id="GO:1990883">
    <property type="term" value="F:18S rRNA cytidine N-acetyltransferase activity"/>
    <property type="evidence" value="ECO:0007669"/>
    <property type="project" value="TreeGrafter"/>
</dbReference>
<comment type="function">
    <text evidence="9">Catalyzes the formation of N(4)-acetylcytidine (ac(4)C) at the wobble position of tRNA(Met), by using acetyl-CoA as an acetyl donor and ATP (or GTP).</text>
</comment>
<dbReference type="GO" id="GO:0051391">
    <property type="term" value="P:tRNA acetylation"/>
    <property type="evidence" value="ECO:0007669"/>
    <property type="project" value="UniProtKB-UniRule"/>
</dbReference>
<evidence type="ECO:0000313" key="12">
    <source>
        <dbReference type="Proteomes" id="UP000886674"/>
    </source>
</evidence>
<dbReference type="Gene3D" id="3.40.50.11040">
    <property type="match status" value="1"/>
</dbReference>
<feature type="binding site" evidence="9">
    <location>
        <position position="183"/>
    </location>
    <ligand>
        <name>ATP</name>
        <dbReference type="ChEBI" id="CHEBI:30616"/>
    </ligand>
</feature>
<proteinExistence type="inferred from homology"/>
<dbReference type="Pfam" id="PF13718">
    <property type="entry name" value="GNAT_acetyltr_2"/>
    <property type="match status" value="1"/>
</dbReference>
<keyword evidence="2 9" id="KW-0820">tRNA-binding</keyword>
<dbReference type="InterPro" id="IPR024914">
    <property type="entry name" value="tRNA_acetyltr_TmcA"/>
</dbReference>
<keyword evidence="6 9" id="KW-0067">ATP-binding</keyword>
<dbReference type="PROSITE" id="PS51186">
    <property type="entry name" value="GNAT"/>
    <property type="match status" value="1"/>
</dbReference>
<evidence type="ECO:0000313" key="11">
    <source>
        <dbReference type="EMBL" id="MCG7976756.1"/>
    </source>
</evidence>
<dbReference type="CDD" id="cd04301">
    <property type="entry name" value="NAT_SF"/>
    <property type="match status" value="1"/>
</dbReference>
<dbReference type="InterPro" id="IPR016181">
    <property type="entry name" value="Acyl_CoA_acyltransferase"/>
</dbReference>
<dbReference type="AlphaFoldDB" id="A0A9E4NGJ5"/>
<dbReference type="EC" id="2.3.1.193" evidence="9"/>
<dbReference type="Gene3D" id="3.40.50.300">
    <property type="entry name" value="P-loop containing nucleotide triphosphate hydrolases"/>
    <property type="match status" value="1"/>
</dbReference>
<evidence type="ECO:0000256" key="5">
    <source>
        <dbReference type="ARBA" id="ARBA00022741"/>
    </source>
</evidence>
<evidence type="ECO:0000256" key="1">
    <source>
        <dbReference type="ARBA" id="ARBA00022490"/>
    </source>
</evidence>
<feature type="binding site" evidence="9">
    <location>
        <begin position="498"/>
        <end position="500"/>
    </location>
    <ligand>
        <name>acetyl-CoA</name>
        <dbReference type="ChEBI" id="CHEBI:57288"/>
    </ligand>
</feature>
<dbReference type="GO" id="GO:0051392">
    <property type="term" value="F:tRNA cytidine N4-acetyltransferase activity"/>
    <property type="evidence" value="ECO:0007669"/>
    <property type="project" value="UniProtKB-UniRule"/>
</dbReference>
<evidence type="ECO:0000256" key="7">
    <source>
        <dbReference type="ARBA" id="ARBA00022884"/>
    </source>
</evidence>
<comment type="caution">
    <text evidence="9">Lacks conserved residue(s) required for the propagation of feature annotation.</text>
</comment>
<dbReference type="InterPro" id="IPR007807">
    <property type="entry name" value="TcmA/NAT10_helicase"/>
</dbReference>
<feature type="binding site" evidence="9">
    <location>
        <position position="545"/>
    </location>
    <ligand>
        <name>acetyl-CoA</name>
        <dbReference type="ChEBI" id="CHEBI:57288"/>
    </ligand>
</feature>
<feature type="binding site" evidence="9">
    <location>
        <position position="351"/>
    </location>
    <ligand>
        <name>ATP</name>
        <dbReference type="ChEBI" id="CHEBI:30616"/>
    </ligand>
</feature>
<comment type="subcellular location">
    <subcellularLocation>
        <location evidence="9">Cytoplasm</location>
    </subcellularLocation>
</comment>
<accession>A0A9E4NGJ5</accession>
<name>A0A9E4NGJ5_9GAMM</name>
<dbReference type="InterPro" id="IPR027417">
    <property type="entry name" value="P-loop_NTPase"/>
</dbReference>
<dbReference type="PANTHER" id="PTHR10925:SF5">
    <property type="entry name" value="RNA CYTIDINE ACETYLTRANSFERASE"/>
    <property type="match status" value="1"/>
</dbReference>
<gene>
    <name evidence="9" type="primary">tmcA</name>
    <name evidence="11" type="ORF">JAY77_01230</name>
</gene>
<protein>
    <recommendedName>
        <fullName evidence="9">tRNA(Met) cytidine acetyltransferase TmcA</fullName>
        <ecNumber evidence="9">2.3.1.193</ecNumber>
    </recommendedName>
</protein>
<dbReference type="GO" id="GO:0000049">
    <property type="term" value="F:tRNA binding"/>
    <property type="evidence" value="ECO:0007669"/>
    <property type="project" value="UniProtKB-UniRule"/>
</dbReference>
<dbReference type="Pfam" id="PF05127">
    <property type="entry name" value="NAT10_TcmA_helicase"/>
    <property type="match status" value="1"/>
</dbReference>
<keyword evidence="3 9" id="KW-0808">Transferase</keyword>
<dbReference type="GO" id="GO:1904812">
    <property type="term" value="P:rRNA acetylation involved in maturation of SSU-rRNA"/>
    <property type="evidence" value="ECO:0007669"/>
    <property type="project" value="TreeGrafter"/>
</dbReference>
<dbReference type="GO" id="GO:0002101">
    <property type="term" value="P:tRNA wobble cytosine modification"/>
    <property type="evidence" value="ECO:0007669"/>
    <property type="project" value="UniProtKB-UniRule"/>
</dbReference>
<dbReference type="InterPro" id="IPR033442">
    <property type="entry name" value="TmcA_tRNA_bind"/>
</dbReference>
<dbReference type="SUPFAM" id="SSF55729">
    <property type="entry name" value="Acyl-CoA N-acyltransferases (Nat)"/>
    <property type="match status" value="1"/>
</dbReference>
<evidence type="ECO:0000256" key="6">
    <source>
        <dbReference type="ARBA" id="ARBA00022840"/>
    </source>
</evidence>
<organism evidence="11 12">
    <name type="scientific">Candidatus Thiodiazotropha taylori</name>
    <dbReference type="NCBI Taxonomy" id="2792791"/>
    <lineage>
        <taxon>Bacteria</taxon>
        <taxon>Pseudomonadati</taxon>
        <taxon>Pseudomonadota</taxon>
        <taxon>Gammaproteobacteria</taxon>
        <taxon>Chromatiales</taxon>
        <taxon>Sedimenticolaceae</taxon>
        <taxon>Candidatus Thiodiazotropha</taxon>
    </lineage>
</organism>
<keyword evidence="8 9" id="KW-0012">Acyltransferase</keyword>
<keyword evidence="4 9" id="KW-0819">tRNA processing</keyword>
<dbReference type="Gene3D" id="3.40.630.30">
    <property type="match status" value="1"/>
</dbReference>
<dbReference type="InterPro" id="IPR000182">
    <property type="entry name" value="GNAT_dom"/>
</dbReference>
<dbReference type="PANTHER" id="PTHR10925">
    <property type="entry name" value="N-ACETYLTRANSFERASE 10"/>
    <property type="match status" value="1"/>
</dbReference>
<dbReference type="InterPro" id="IPR032672">
    <property type="entry name" value="TmcA/NAT10/Kre33"/>
</dbReference>